<protein>
    <submittedName>
        <fullName evidence="3">ORF11</fullName>
    </submittedName>
</protein>
<keyword evidence="4" id="KW-1185">Reference proteome</keyword>
<organismHost>
    <name type="scientific">Pecten maximus</name>
    <name type="common">King scallop</name>
    <name type="synonym">Pilgrim's clam</name>
    <dbReference type="NCBI Taxonomy" id="6579"/>
</organismHost>
<dbReference type="GeneID" id="2948213"/>
<dbReference type="SMR" id="Q6R7L2"/>
<feature type="coiled-coil region" evidence="1">
    <location>
        <begin position="443"/>
        <end position="486"/>
    </location>
</feature>
<sequence length="1095" mass="125894">MKRSATQANQTSAKKQKLDGKDVFTQEFAKSGIEHSLVKVAAMHAYSVITNKDLSKPPVLVISPKYIANSGMTQEDFEKRFLSLHGGEVKNVMMFNKDKMTTVGGVPGEGMRVLPFKNMVVFLMLKAKDDEEVVFKELMKLIDILVKVNQHTGNVIIGGVLNMLPQLFSARMTTVKHRNDMKSAKELKELEEKFLKEVESDKKINTIVDLKNKEEFGVINETDVNLLTQYLFKEAGMKEDETGPHVEILKDAAKIIGIIQRETDQGKFKLTTAPKSDQLKRGVNVTPPSRLDNIYDDVTVTGQLKRGRKVRAPFRLDNIIYPISNINSRFKITPEQERASKVTNILLQKINNPITLPVNIVNDKIGTIVYADKIYYLLDHFTIPKYARGAEKGIKTVDFLSFTDLINLIMTGTTVNAKRNREIISKLLGILITMSNGKLLEIVQGLYNDIIEMKSKLEAAEERARLEELESENKRLRIIADKERDVINSQYKNFKPMDLSGLESYGLFKDTDINKLTQEYFVKAGLAKDEKGPHVELVKDAGKIIALRRQGFTGSNFKFTAGKPRDENQPILDQVNLDLIRDWSTQKLPNPVFKNTAEKSCDGNQPIPKRSKVGPHYDWSRQKFTNSEFENTAGKPRDENQPIPNGDNLVPLQDWSISNSISLDRIIFPIAILNKRYEIVPSTDLKDVNITIKKKIREDKILTFPIEIVNDKKGELKVNNDKYYILDKYVLPKHNRSQEKHIKNVHYISFVDLISLLNTGITPRAQRFREISAKVLAMMITTTDEELLQTVQELYKQNITLKSNEVVYQEKIRLAELEAENQRHRANAEERAKRREIYNKKLAEIEHNEKIYQEKLRIENEKRKVAEEKRRAEEEKRRAEEEKRRAEEERRRAAEEKRRADAAIEIAKMKAQLAKELEIDVKELENTKQTLVKTNKDLDKQRAVQGRGEFIKVLYINHNECPTLMEKLRPQGDRKRYFSIRKVAFNNDATFYRAYGGSWGLLSESRPLADAANTKNKLMAKLMKDGIINKRTWGLNGTERDYHHYFSKVHPDESLEKDNTFVLELNESMTMKDLGDYLFDHVTPGHEARGRIFIA</sequence>
<reference evidence="3 4" key="1">
    <citation type="journal article" date="2005" name="J. Gen. Virol.">
        <title>A novel class of herpesvirus with bivalve hosts.</title>
        <authorList>
            <person name="Davison A.J."/>
            <person name="Trus B.L."/>
            <person name="Cheng N."/>
            <person name="Steven A.C."/>
            <person name="Watson M.S."/>
            <person name="Cunningham C."/>
            <person name="Le Deuff R.M."/>
            <person name="Renault T."/>
        </authorList>
    </citation>
    <scope>NUCLEOTIDE SEQUENCE [LARGE SCALE GENOMIC DNA]</scope>
    <source>
        <strain evidence="4">Isolate France</strain>
    </source>
</reference>
<dbReference type="RefSeq" id="YP_024556.1">
    <property type="nucleotide sequence ID" value="NC_005881.2"/>
</dbReference>
<evidence type="ECO:0000313" key="4">
    <source>
        <dbReference type="Proteomes" id="UP000007021"/>
    </source>
</evidence>
<evidence type="ECO:0000256" key="2">
    <source>
        <dbReference type="SAM" id="MobiDB-lite"/>
    </source>
</evidence>
<dbReference type="KEGG" id="vg:2948213"/>
<feature type="region of interest" description="Disordered" evidence="2">
    <location>
        <begin position="864"/>
        <end position="897"/>
    </location>
</feature>
<accession>Q6R7L2</accession>
<feature type="region of interest" description="Disordered" evidence="2">
    <location>
        <begin position="594"/>
        <end position="646"/>
    </location>
</feature>
<organism evidence="3 4">
    <name type="scientific">Ostreid herpesvirus 1 (isolate France)</name>
    <name type="common">OsHV-1</name>
    <name type="synonym">Pacific oyster herpesvirus</name>
    <dbReference type="NCBI Taxonomy" id="654903"/>
    <lineage>
        <taxon>Viruses</taxon>
        <taxon>Duplodnaviria</taxon>
        <taxon>Heunggongvirae</taxon>
        <taxon>Peploviricota</taxon>
        <taxon>Herviviricetes</taxon>
        <taxon>Herpesvirales</taxon>
        <taxon>Malacoherpesviridae</taxon>
        <taxon>Ostreavirus</taxon>
        <taxon>Ostreavirus ostreidmalaco1</taxon>
        <taxon>Ostreid herpesvirus 1</taxon>
    </lineage>
</organism>
<organismHost>
    <name type="scientific">Magallana gigas</name>
    <name type="common">Pacific oyster</name>
    <name type="synonym">Crassostrea gigas</name>
    <dbReference type="NCBI Taxonomy" id="29159"/>
</organismHost>
<evidence type="ECO:0000256" key="1">
    <source>
        <dbReference type="SAM" id="Coils"/>
    </source>
</evidence>
<evidence type="ECO:0000313" key="3">
    <source>
        <dbReference type="EMBL" id="AAS00903.1"/>
    </source>
</evidence>
<keyword evidence="1" id="KW-0175">Coiled coil</keyword>
<name>Q6R7L2_OSHVF</name>
<dbReference type="EMBL" id="AY509253">
    <property type="protein sequence ID" value="AAS00903.1"/>
    <property type="molecule type" value="Genomic_DNA"/>
</dbReference>
<dbReference type="Proteomes" id="UP000007021">
    <property type="component" value="Segment"/>
</dbReference>
<proteinExistence type="predicted"/>